<dbReference type="PANTHER" id="PTHR15680">
    <property type="entry name" value="RIBOSOMAL PROTEIN L19"/>
    <property type="match status" value="1"/>
</dbReference>
<evidence type="ECO:0000256" key="2">
    <source>
        <dbReference type="ARBA" id="ARBA00022980"/>
    </source>
</evidence>
<dbReference type="Proteomes" id="UP001642540">
    <property type="component" value="Unassembled WGS sequence"/>
</dbReference>
<protein>
    <recommendedName>
        <fullName evidence="4">Large ribosomal subunit protein bL19m</fullName>
    </recommendedName>
    <alternativeName>
        <fullName evidence="5">39S ribosomal protein L19, mitochondrial</fullName>
    </alternativeName>
</protein>
<keyword evidence="7" id="KW-1185">Reference proteome</keyword>
<evidence type="ECO:0000256" key="5">
    <source>
        <dbReference type="ARBA" id="ARBA00035359"/>
    </source>
</evidence>
<gene>
    <name evidence="6" type="ORF">ODALV1_LOCUS30372</name>
</gene>
<dbReference type="InterPro" id="IPR038657">
    <property type="entry name" value="Ribosomal_bL19_sf"/>
</dbReference>
<evidence type="ECO:0000256" key="3">
    <source>
        <dbReference type="ARBA" id="ARBA00023274"/>
    </source>
</evidence>
<name>A0ABP1S6J0_9HEXA</name>
<dbReference type="EMBL" id="CAXLJM020000162">
    <property type="protein sequence ID" value="CAL8145033.1"/>
    <property type="molecule type" value="Genomic_DNA"/>
</dbReference>
<evidence type="ECO:0000313" key="6">
    <source>
        <dbReference type="EMBL" id="CAL8145033.1"/>
    </source>
</evidence>
<dbReference type="Gene3D" id="2.30.30.790">
    <property type="match status" value="1"/>
</dbReference>
<proteinExistence type="inferred from homology"/>
<dbReference type="InterPro" id="IPR008991">
    <property type="entry name" value="Translation_prot_SH3-like_sf"/>
</dbReference>
<keyword evidence="3" id="KW-0687">Ribonucleoprotein</keyword>
<evidence type="ECO:0000256" key="1">
    <source>
        <dbReference type="ARBA" id="ARBA00005781"/>
    </source>
</evidence>
<evidence type="ECO:0000313" key="7">
    <source>
        <dbReference type="Proteomes" id="UP001642540"/>
    </source>
</evidence>
<dbReference type="Pfam" id="PF01245">
    <property type="entry name" value="Ribosomal_L19"/>
    <property type="match status" value="1"/>
</dbReference>
<reference evidence="6 7" key="1">
    <citation type="submission" date="2024-08" db="EMBL/GenBank/DDBJ databases">
        <authorList>
            <person name="Cucini C."/>
            <person name="Frati F."/>
        </authorList>
    </citation>
    <scope>NUCLEOTIDE SEQUENCE [LARGE SCALE GENOMIC DNA]</scope>
</reference>
<evidence type="ECO:0000256" key="4">
    <source>
        <dbReference type="ARBA" id="ARBA00035288"/>
    </source>
</evidence>
<keyword evidence="2" id="KW-0689">Ribosomal protein</keyword>
<comment type="similarity">
    <text evidence="1">Belongs to the bacterial ribosomal protein bL19 family.</text>
</comment>
<organism evidence="6 7">
    <name type="scientific">Orchesella dallaii</name>
    <dbReference type="NCBI Taxonomy" id="48710"/>
    <lineage>
        <taxon>Eukaryota</taxon>
        <taxon>Metazoa</taxon>
        <taxon>Ecdysozoa</taxon>
        <taxon>Arthropoda</taxon>
        <taxon>Hexapoda</taxon>
        <taxon>Collembola</taxon>
        <taxon>Entomobryomorpha</taxon>
        <taxon>Entomobryoidea</taxon>
        <taxon>Orchesellidae</taxon>
        <taxon>Orchesellinae</taxon>
        <taxon>Orchesella</taxon>
    </lineage>
</organism>
<dbReference type="SUPFAM" id="SSF50104">
    <property type="entry name" value="Translation proteins SH3-like domain"/>
    <property type="match status" value="1"/>
</dbReference>
<comment type="caution">
    <text evidence="6">The sequence shown here is derived from an EMBL/GenBank/DDBJ whole genome shotgun (WGS) entry which is preliminary data.</text>
</comment>
<accession>A0ABP1S6J0</accession>
<dbReference type="InterPro" id="IPR001857">
    <property type="entry name" value="Ribosomal_bL19"/>
</dbReference>
<sequence length="308" mass="35999">MNRNGPSGFTEADGTIENSSNHEISTLRLLTNSSKHTETKSICQKYPYVSAMEENFAPFRFVYPEFLPDPNIKWRNRVREKLERMDMLKRRSNLDIPEFYVGSILSVTLSDRNAPGKTNTFVGICIQREGTAMRSIFTLRNIVDGHGVEIAYDLYNPTILNISCLRLEKRLDENLRYLRDAPAQYSTFPFDMVPELRSANVPVPVNPIKVKLNPRPWSAKWHLWDLKGVEDSSEQILEPWEMRRFDRWKFAEGFDTNKYDLMRAYRSTIPAEEQTEIYNEVHQQLANLSASLRKQKRKRTFLKPQKTV</sequence>
<dbReference type="PANTHER" id="PTHR15680:SF9">
    <property type="entry name" value="LARGE RIBOSOMAL SUBUNIT PROTEIN BL19M"/>
    <property type="match status" value="1"/>
</dbReference>